<dbReference type="OrthoDB" id="6624260at2759"/>
<sequence>MSNVFVTFNIRCEKSLIELKIKEPTEISGFIETLKNELKLEETDELVILCPTFEGKMMELQTDDDIAFLKKTKLSYNAITKEVYCNVELVVIIIHKLQDDPNSQIMILSNKLDNLASKVDKVLDAFNSKVDENSNSIFSTLSSILAEHLQIDSNSRIFPKKSSSDEGNLKETKPNVENLRQKKIKKDKEKLSSPNTSGSNNNSSTMPENIKSDTPKSAPRPVPKDIDVLLEMLVADGYTNTIQNIIVLKRFNNDYEKAKDYLKSSAA</sequence>
<feature type="compositionally biased region" description="Basic and acidic residues" evidence="1">
    <location>
        <begin position="162"/>
        <end position="174"/>
    </location>
</feature>
<evidence type="ECO:0000313" key="2">
    <source>
        <dbReference type="EMBL" id="KAF0754047.1"/>
    </source>
</evidence>
<feature type="compositionally biased region" description="Low complexity" evidence="1">
    <location>
        <begin position="192"/>
        <end position="204"/>
    </location>
</feature>
<evidence type="ECO:0000256" key="1">
    <source>
        <dbReference type="SAM" id="MobiDB-lite"/>
    </source>
</evidence>
<organism evidence="2 3">
    <name type="scientific">Aphis craccivora</name>
    <name type="common">Cowpea aphid</name>
    <dbReference type="NCBI Taxonomy" id="307492"/>
    <lineage>
        <taxon>Eukaryota</taxon>
        <taxon>Metazoa</taxon>
        <taxon>Ecdysozoa</taxon>
        <taxon>Arthropoda</taxon>
        <taxon>Hexapoda</taxon>
        <taxon>Insecta</taxon>
        <taxon>Pterygota</taxon>
        <taxon>Neoptera</taxon>
        <taxon>Paraneoptera</taxon>
        <taxon>Hemiptera</taxon>
        <taxon>Sternorrhyncha</taxon>
        <taxon>Aphidomorpha</taxon>
        <taxon>Aphidoidea</taxon>
        <taxon>Aphididae</taxon>
        <taxon>Aphidini</taxon>
        <taxon>Aphis</taxon>
        <taxon>Aphis</taxon>
    </lineage>
</organism>
<name>A0A6G0YEE3_APHCR</name>
<accession>A0A6G0YEE3</accession>
<dbReference type="EMBL" id="VUJU01004536">
    <property type="protein sequence ID" value="KAF0754047.1"/>
    <property type="molecule type" value="Genomic_DNA"/>
</dbReference>
<evidence type="ECO:0008006" key="4">
    <source>
        <dbReference type="Google" id="ProtNLM"/>
    </source>
</evidence>
<keyword evidence="3" id="KW-1185">Reference proteome</keyword>
<feature type="region of interest" description="Disordered" evidence="1">
    <location>
        <begin position="157"/>
        <end position="222"/>
    </location>
</feature>
<gene>
    <name evidence="2" type="ORF">FWK35_00010598</name>
</gene>
<reference evidence="2 3" key="1">
    <citation type="submission" date="2019-08" db="EMBL/GenBank/DDBJ databases">
        <title>Whole genome of Aphis craccivora.</title>
        <authorList>
            <person name="Voronova N.V."/>
            <person name="Shulinski R.S."/>
            <person name="Bandarenka Y.V."/>
            <person name="Zhorov D.G."/>
            <person name="Warner D."/>
        </authorList>
    </citation>
    <scope>NUCLEOTIDE SEQUENCE [LARGE SCALE GENOMIC DNA]</scope>
    <source>
        <strain evidence="2">180601</strain>
        <tissue evidence="2">Whole Body</tissue>
    </source>
</reference>
<comment type="caution">
    <text evidence="2">The sequence shown here is derived from an EMBL/GenBank/DDBJ whole genome shotgun (WGS) entry which is preliminary data.</text>
</comment>
<evidence type="ECO:0000313" key="3">
    <source>
        <dbReference type="Proteomes" id="UP000478052"/>
    </source>
</evidence>
<protein>
    <recommendedName>
        <fullName evidence="4">UBA domain-containing protein</fullName>
    </recommendedName>
</protein>
<proteinExistence type="predicted"/>
<dbReference type="AlphaFoldDB" id="A0A6G0YEE3"/>
<dbReference type="Proteomes" id="UP000478052">
    <property type="component" value="Unassembled WGS sequence"/>
</dbReference>